<dbReference type="PANTHER" id="PTHR43085:SF57">
    <property type="entry name" value="CARBOHYDRATE KINASE PFKB DOMAIN-CONTAINING PROTEIN"/>
    <property type="match status" value="1"/>
</dbReference>
<dbReference type="Pfam" id="PF00294">
    <property type="entry name" value="PfkB"/>
    <property type="match status" value="1"/>
</dbReference>
<evidence type="ECO:0000313" key="6">
    <source>
        <dbReference type="Proteomes" id="UP001247620"/>
    </source>
</evidence>
<evidence type="ECO:0000313" key="5">
    <source>
        <dbReference type="EMBL" id="MDR6941496.1"/>
    </source>
</evidence>
<dbReference type="CDD" id="cd01166">
    <property type="entry name" value="KdgK"/>
    <property type="match status" value="1"/>
</dbReference>
<evidence type="ECO:0000256" key="2">
    <source>
        <dbReference type="ARBA" id="ARBA00022679"/>
    </source>
</evidence>
<dbReference type="InterPro" id="IPR050306">
    <property type="entry name" value="PfkB_Carbo_kinase"/>
</dbReference>
<feature type="domain" description="Carbohydrate kinase PfkB" evidence="4">
    <location>
        <begin position="35"/>
        <end position="325"/>
    </location>
</feature>
<organism evidence="5 6">
    <name type="scientific">Mucilaginibacter pocheonensis</name>
    <dbReference type="NCBI Taxonomy" id="398050"/>
    <lineage>
        <taxon>Bacteria</taxon>
        <taxon>Pseudomonadati</taxon>
        <taxon>Bacteroidota</taxon>
        <taxon>Sphingobacteriia</taxon>
        <taxon>Sphingobacteriales</taxon>
        <taxon>Sphingobacteriaceae</taxon>
        <taxon>Mucilaginibacter</taxon>
    </lineage>
</organism>
<comment type="similarity">
    <text evidence="1">Belongs to the carbohydrate kinase PfkB family.</text>
</comment>
<dbReference type="Gene3D" id="3.40.1190.20">
    <property type="match status" value="1"/>
</dbReference>
<evidence type="ECO:0000259" key="4">
    <source>
        <dbReference type="Pfam" id="PF00294"/>
    </source>
</evidence>
<evidence type="ECO:0000256" key="3">
    <source>
        <dbReference type="ARBA" id="ARBA00022777"/>
    </source>
</evidence>
<keyword evidence="3" id="KW-0418">Kinase</keyword>
<keyword evidence="6" id="KW-1185">Reference proteome</keyword>
<dbReference type="EC" id="2.7.1.45" evidence="5"/>
<name>A0ABU1T7W5_9SPHI</name>
<dbReference type="PANTHER" id="PTHR43085">
    <property type="entry name" value="HEXOKINASE FAMILY MEMBER"/>
    <property type="match status" value="1"/>
</dbReference>
<protein>
    <submittedName>
        <fullName evidence="5">2-dehydro-3-deoxygluconokinase</fullName>
        <ecNumber evidence="5">2.7.1.45</ecNumber>
    </submittedName>
</protein>
<dbReference type="EMBL" id="JAVDUU010000001">
    <property type="protein sequence ID" value="MDR6941496.1"/>
    <property type="molecule type" value="Genomic_DNA"/>
</dbReference>
<sequence>MSNLFENGASKGTILSFGELLLRICPDANGQWLSDNQLPFFVGGAELNVATALALWELPSAYFTALPDNEMSAQILGYLQNKKIDTTPVFIRGDRIGLYYLTRGKDIKNNALIYDRANSAFAALKPGQVDWDKVLDGVSWFHFSAICPAISQNVADVCAEVLEAATARNITISVDLNYRSRLWQYGKQPIDIMPQLVKYANLIMGNIWAAERMLGIAVEPDVTESGQKSIYLKEALNSSKSIISQYPKCKAVANTFRFDAGEGIDYYTALYNGDHLYSSKQYDTDKVVDKVGSGDCFMAGLIYGFYNNLDPLETLEFATSAAYQKLFIEGDATTKTVNEITKAIKQ</sequence>
<dbReference type="InterPro" id="IPR011611">
    <property type="entry name" value="PfkB_dom"/>
</dbReference>
<proteinExistence type="inferred from homology"/>
<evidence type="ECO:0000256" key="1">
    <source>
        <dbReference type="ARBA" id="ARBA00010688"/>
    </source>
</evidence>
<reference evidence="5 6" key="1">
    <citation type="submission" date="2023-07" db="EMBL/GenBank/DDBJ databases">
        <title>Sorghum-associated microbial communities from plants grown in Nebraska, USA.</title>
        <authorList>
            <person name="Schachtman D."/>
        </authorList>
    </citation>
    <scope>NUCLEOTIDE SEQUENCE [LARGE SCALE GENOMIC DNA]</scope>
    <source>
        <strain evidence="5 6">3262</strain>
    </source>
</reference>
<keyword evidence="2 5" id="KW-0808">Transferase</keyword>
<dbReference type="RefSeq" id="WP_310093301.1">
    <property type="nucleotide sequence ID" value="NZ_JAVDUU010000001.1"/>
</dbReference>
<accession>A0ABU1T7W5</accession>
<dbReference type="GO" id="GO:0008673">
    <property type="term" value="F:2-dehydro-3-deoxygluconokinase activity"/>
    <property type="evidence" value="ECO:0007669"/>
    <property type="project" value="UniProtKB-EC"/>
</dbReference>
<dbReference type="SUPFAM" id="SSF53613">
    <property type="entry name" value="Ribokinase-like"/>
    <property type="match status" value="1"/>
</dbReference>
<gene>
    <name evidence="5" type="ORF">J2W55_001324</name>
</gene>
<comment type="caution">
    <text evidence="5">The sequence shown here is derived from an EMBL/GenBank/DDBJ whole genome shotgun (WGS) entry which is preliminary data.</text>
</comment>
<dbReference type="Proteomes" id="UP001247620">
    <property type="component" value="Unassembled WGS sequence"/>
</dbReference>
<dbReference type="InterPro" id="IPR029056">
    <property type="entry name" value="Ribokinase-like"/>
</dbReference>